<organism evidence="1 2">
    <name type="scientific">Tautonia sociabilis</name>
    <dbReference type="NCBI Taxonomy" id="2080755"/>
    <lineage>
        <taxon>Bacteria</taxon>
        <taxon>Pseudomonadati</taxon>
        <taxon>Planctomycetota</taxon>
        <taxon>Planctomycetia</taxon>
        <taxon>Isosphaerales</taxon>
        <taxon>Isosphaeraceae</taxon>
        <taxon>Tautonia</taxon>
    </lineage>
</organism>
<dbReference type="OrthoDB" id="254728at2"/>
<evidence type="ECO:0000313" key="2">
    <source>
        <dbReference type="Proteomes" id="UP000280296"/>
    </source>
</evidence>
<protein>
    <recommendedName>
        <fullName evidence="3">Sigma-70 family RNA polymerase sigma factor</fullName>
    </recommendedName>
</protein>
<dbReference type="Proteomes" id="UP000280296">
    <property type="component" value="Unassembled WGS sequence"/>
</dbReference>
<proteinExistence type="predicted"/>
<accession>A0A432MHE8</accession>
<evidence type="ECO:0000313" key="1">
    <source>
        <dbReference type="EMBL" id="RUL86731.1"/>
    </source>
</evidence>
<reference evidence="1 2" key="1">
    <citation type="submission" date="2018-12" db="EMBL/GenBank/DDBJ databases">
        <authorList>
            <person name="Toschakov S.V."/>
        </authorList>
    </citation>
    <scope>NUCLEOTIDE SEQUENCE [LARGE SCALE GENOMIC DNA]</scope>
    <source>
        <strain evidence="1 2">GM2012</strain>
    </source>
</reference>
<dbReference type="RefSeq" id="WP_126726393.1">
    <property type="nucleotide sequence ID" value="NZ_RYZH01000030.1"/>
</dbReference>
<dbReference type="EMBL" id="RYZH01000030">
    <property type="protein sequence ID" value="RUL86731.1"/>
    <property type="molecule type" value="Genomic_DNA"/>
</dbReference>
<comment type="caution">
    <text evidence="1">The sequence shown here is derived from an EMBL/GenBank/DDBJ whole genome shotgun (WGS) entry which is preliminary data.</text>
</comment>
<evidence type="ECO:0008006" key="3">
    <source>
        <dbReference type="Google" id="ProtNLM"/>
    </source>
</evidence>
<reference evidence="1 2" key="2">
    <citation type="submission" date="2019-01" db="EMBL/GenBank/DDBJ databases">
        <title>Tautonia sociabilis, a novel thermotolerant planctomycete of Isosphaeraceae family, isolated from a 4000 m deep subterranean habitat.</title>
        <authorList>
            <person name="Kovaleva O.L."/>
            <person name="Elcheninov A.G."/>
            <person name="Van Heerden E."/>
            <person name="Toshchakov S.V."/>
            <person name="Novikov A."/>
            <person name="Bonch-Osmolovskaya E.A."/>
            <person name="Kublanov I.V."/>
        </authorList>
    </citation>
    <scope>NUCLEOTIDE SEQUENCE [LARGE SCALE GENOMIC DNA]</scope>
    <source>
        <strain evidence="1 2">GM2012</strain>
    </source>
</reference>
<keyword evidence="2" id="KW-1185">Reference proteome</keyword>
<gene>
    <name evidence="1" type="ORF">TsocGM_15610</name>
</gene>
<name>A0A432MHE8_9BACT</name>
<sequence length="241" mass="27240">MDDDAAKVARIGRLPAQGEARVADFPLDPTEREAILDRYQEAVRLYLGGAVGHAEDADALFLEFSRRLLQEGDRSAGLLRDRFGSGLALLVVAHRRDAQTVHDLQELRGLTEADEEIGRFNAIWREELLRRAWRRLEDIERQTGRPFHTTLRSRVDAPGLSSAELADRVGGQLGRELSVPTTRQLLREARAEFSRLLLDEVVATLPSRAPFTLIERELIDTGLLAFCREAIDRIRPASRRR</sequence>
<dbReference type="AlphaFoldDB" id="A0A432MHE8"/>